<protein>
    <submittedName>
        <fullName evidence="1">Uncharacterized protein</fullName>
    </submittedName>
</protein>
<evidence type="ECO:0000313" key="1">
    <source>
        <dbReference type="EMBL" id="MFL0268955.1"/>
    </source>
</evidence>
<reference evidence="1 2" key="1">
    <citation type="submission" date="2024-11" db="EMBL/GenBank/DDBJ databases">
        <authorList>
            <person name="Heng Y.C."/>
            <person name="Lim A.C.H."/>
            <person name="Lee J.K.Y."/>
            <person name="Kittelmann S."/>
        </authorList>
    </citation>
    <scope>NUCLEOTIDE SEQUENCE [LARGE SCALE GENOMIC DNA]</scope>
    <source>
        <strain evidence="1 2">WILCCON 0202</strain>
    </source>
</reference>
<name>A0ABW8TU11_9CLOT</name>
<gene>
    <name evidence="1" type="ORF">ACJDUH_12730</name>
</gene>
<sequence length="193" mass="21735">MDNLRVSNQENENVIRVRDSTITRIYTDGGTGYVTISYVTVGPNNMLQNNLVTLTVGPNTIILSPFGENFSFNNLRVGMIVDADFSSKMTKSIPPQSEAFKIVVSYKNWPFNSKTDRVLEVDVINRFLYTGFADDIYSQMRFVITNSTLILDRSGNRISLRDIRVGQLVRIDFATFMTLSIPPQSTAFAVQVL</sequence>
<dbReference type="Proteomes" id="UP001623661">
    <property type="component" value="Unassembled WGS sequence"/>
</dbReference>
<keyword evidence="2" id="KW-1185">Reference proteome</keyword>
<accession>A0ABW8TU11</accession>
<dbReference type="EMBL" id="JBJHZY010000002">
    <property type="protein sequence ID" value="MFL0268955.1"/>
    <property type="molecule type" value="Genomic_DNA"/>
</dbReference>
<evidence type="ECO:0000313" key="2">
    <source>
        <dbReference type="Proteomes" id="UP001623661"/>
    </source>
</evidence>
<dbReference type="RefSeq" id="WP_406765576.1">
    <property type="nucleotide sequence ID" value="NZ_JBJHZY010000002.1"/>
</dbReference>
<proteinExistence type="predicted"/>
<comment type="caution">
    <text evidence="1">The sequence shown here is derived from an EMBL/GenBank/DDBJ whole genome shotgun (WGS) entry which is preliminary data.</text>
</comment>
<organism evidence="1 2">
    <name type="scientific">Candidatus Clostridium radicumherbarum</name>
    <dbReference type="NCBI Taxonomy" id="3381662"/>
    <lineage>
        <taxon>Bacteria</taxon>
        <taxon>Bacillati</taxon>
        <taxon>Bacillota</taxon>
        <taxon>Clostridia</taxon>
        <taxon>Eubacteriales</taxon>
        <taxon>Clostridiaceae</taxon>
        <taxon>Clostridium</taxon>
    </lineage>
</organism>